<proteinExistence type="predicted"/>
<dbReference type="OrthoDB" id="7778796at2"/>
<accession>A0A418T1Q6</accession>
<dbReference type="InterPro" id="IPR056912">
    <property type="entry name" value="Phage_JBD30_tail_term-like"/>
</dbReference>
<dbReference type="Proteomes" id="UP000284202">
    <property type="component" value="Unassembled WGS sequence"/>
</dbReference>
<dbReference type="EMBL" id="QZCG01000003">
    <property type="protein sequence ID" value="RJE87134.1"/>
    <property type="molecule type" value="Genomic_DNA"/>
</dbReference>
<organism evidence="1 2">
    <name type="scientific">Paracoccus onubensis</name>
    <dbReference type="NCBI Taxonomy" id="1675788"/>
    <lineage>
        <taxon>Bacteria</taxon>
        <taxon>Pseudomonadati</taxon>
        <taxon>Pseudomonadota</taxon>
        <taxon>Alphaproteobacteria</taxon>
        <taxon>Rhodobacterales</taxon>
        <taxon>Paracoccaceae</taxon>
        <taxon>Paracoccus</taxon>
    </lineage>
</organism>
<keyword evidence="2" id="KW-1185">Reference proteome</keyword>
<evidence type="ECO:0000313" key="1">
    <source>
        <dbReference type="EMBL" id="RJE87134.1"/>
    </source>
</evidence>
<evidence type="ECO:0008006" key="3">
    <source>
        <dbReference type="Google" id="ProtNLM"/>
    </source>
</evidence>
<name>A0A418T1Q6_9RHOB</name>
<comment type="caution">
    <text evidence="1">The sequence shown here is derived from an EMBL/GenBank/DDBJ whole genome shotgun (WGS) entry which is preliminary data.</text>
</comment>
<sequence length="148" mass="16688">MLQLDVQALANHLRETVPLFVSVGLARDLGAVNRNTIRYPSAWVILLGESASEIRYEYDDAIEQAVTARVAVIMAVRDIADRTGARARENLKPIREAVLLGMCRHIPQDADQAFRFSRGQLLSGVDAKGGMFWQDEYTLRFDRRIQIS</sequence>
<dbReference type="Pfam" id="PF23840">
    <property type="entry name" value="Phage_tail_terminator"/>
    <property type="match status" value="1"/>
</dbReference>
<gene>
    <name evidence="1" type="ORF">D3P04_05130</name>
</gene>
<dbReference type="AlphaFoldDB" id="A0A418T1Q6"/>
<protein>
    <recommendedName>
        <fullName evidence="3">DUF3168 domain-containing protein</fullName>
    </recommendedName>
</protein>
<dbReference type="RefSeq" id="WP_119746621.1">
    <property type="nucleotide sequence ID" value="NZ_QZCG01000003.1"/>
</dbReference>
<evidence type="ECO:0000313" key="2">
    <source>
        <dbReference type="Proteomes" id="UP000284202"/>
    </source>
</evidence>
<reference evidence="2" key="1">
    <citation type="submission" date="2018-09" db="EMBL/GenBank/DDBJ databases">
        <title>Acidovorax cavernicola nov. sp. isolated from Gruta de las Maravillas (Aracena, Spain).</title>
        <authorList>
            <person name="Jurado V."/>
            <person name="Gutierrez-Patricio S."/>
            <person name="Gonzalez-Pimentel J.L."/>
            <person name="Miller A.Z."/>
            <person name="Laiz L."/>
            <person name="Saiz-Jimenez C."/>
        </authorList>
    </citation>
    <scope>NUCLEOTIDE SEQUENCE [LARGE SCALE GENOMIC DNA]</scope>
    <source>
        <strain evidence="2">1011MAR3C25</strain>
    </source>
</reference>